<dbReference type="EMBL" id="JAHXRI010000006">
    <property type="protein sequence ID" value="MBZ1350205.1"/>
    <property type="molecule type" value="Genomic_DNA"/>
</dbReference>
<evidence type="ECO:0000256" key="2">
    <source>
        <dbReference type="SAM" id="SignalP"/>
    </source>
</evidence>
<dbReference type="InterPro" id="IPR042100">
    <property type="entry name" value="Bug_dom1"/>
</dbReference>
<sequence length="328" mass="33882">MFLKKYMPVWALALGLTAGGSAAAQSVAFPTQPIRLVVGFPAGGASDVAARAIASQMTIQLGQQVIVENKPGAASNIGAEFVAKSKPDGYTLLLGTISTSINGSLYKNLNYNPSTDFVAISQIASTAFLLVSNPSSPYKTVADIIAAAKKAQGTSQLPDYATAGNGSGSHLFTELFASMAGIKLNHIPYRGAAPAVADVMGGQVPITFDNILTTLAQTKSGKLHAIAVSTKTRSSVAPEIPTIAESGVPGYDATAWFGIFAPKGTPTPIVNKLAESIQAAVRTPAVTEVLLKSGAEPVGSTPAQFDAFYKAEVAKWAQVVKNANVKID</sequence>
<gene>
    <name evidence="3" type="ORF">KZZ10_06060</name>
</gene>
<dbReference type="RefSeq" id="WP_259660595.1">
    <property type="nucleotide sequence ID" value="NZ_JAHXRI010000006.1"/>
</dbReference>
<dbReference type="Gene3D" id="3.40.190.10">
    <property type="entry name" value="Periplasmic binding protein-like II"/>
    <property type="match status" value="1"/>
</dbReference>
<dbReference type="Proteomes" id="UP000739565">
    <property type="component" value="Unassembled WGS sequence"/>
</dbReference>
<dbReference type="AlphaFoldDB" id="A0A953NBF5"/>
<dbReference type="CDD" id="cd13578">
    <property type="entry name" value="PBP2_Bug27"/>
    <property type="match status" value="1"/>
</dbReference>
<dbReference type="InterPro" id="IPR005064">
    <property type="entry name" value="BUG"/>
</dbReference>
<feature type="signal peptide" evidence="2">
    <location>
        <begin position="1"/>
        <end position="23"/>
    </location>
</feature>
<comment type="similarity">
    <text evidence="1">Belongs to the UPF0065 (bug) family.</text>
</comment>
<proteinExistence type="inferred from homology"/>
<comment type="caution">
    <text evidence="3">The sequence shown here is derived from an EMBL/GenBank/DDBJ whole genome shotgun (WGS) entry which is preliminary data.</text>
</comment>
<name>A0A953NBF5_9BURK</name>
<keyword evidence="4" id="KW-1185">Reference proteome</keyword>
<feature type="chain" id="PRO_5037015250" evidence="2">
    <location>
        <begin position="24"/>
        <end position="328"/>
    </location>
</feature>
<organism evidence="3 4">
    <name type="scientific">Zwartia hollandica</name>
    <dbReference type="NCBI Taxonomy" id="324606"/>
    <lineage>
        <taxon>Bacteria</taxon>
        <taxon>Pseudomonadati</taxon>
        <taxon>Pseudomonadota</taxon>
        <taxon>Betaproteobacteria</taxon>
        <taxon>Burkholderiales</taxon>
        <taxon>Alcaligenaceae</taxon>
        <taxon>Zwartia</taxon>
    </lineage>
</organism>
<protein>
    <submittedName>
        <fullName evidence="3">Tripartite tricarboxylate transporter substrate binding protein</fullName>
    </submittedName>
</protein>
<dbReference type="PANTHER" id="PTHR42928:SF5">
    <property type="entry name" value="BLR1237 PROTEIN"/>
    <property type="match status" value="1"/>
</dbReference>
<dbReference type="SUPFAM" id="SSF53850">
    <property type="entry name" value="Periplasmic binding protein-like II"/>
    <property type="match status" value="1"/>
</dbReference>
<keyword evidence="2" id="KW-0732">Signal</keyword>
<evidence type="ECO:0000313" key="4">
    <source>
        <dbReference type="Proteomes" id="UP000739565"/>
    </source>
</evidence>
<evidence type="ECO:0000313" key="3">
    <source>
        <dbReference type="EMBL" id="MBZ1350205.1"/>
    </source>
</evidence>
<evidence type="ECO:0000256" key="1">
    <source>
        <dbReference type="ARBA" id="ARBA00006987"/>
    </source>
</evidence>
<dbReference type="Pfam" id="PF03401">
    <property type="entry name" value="TctC"/>
    <property type="match status" value="1"/>
</dbReference>
<reference evidence="3" key="1">
    <citation type="submission" date="2021-07" db="EMBL/GenBank/DDBJ databases">
        <title>New genus and species of the family Alcaligenaceae.</title>
        <authorList>
            <person name="Hahn M.W."/>
        </authorList>
    </citation>
    <scope>NUCLEOTIDE SEQUENCE</scope>
    <source>
        <strain evidence="3">LF4-65</strain>
    </source>
</reference>
<dbReference type="PIRSF" id="PIRSF017082">
    <property type="entry name" value="YflP"/>
    <property type="match status" value="1"/>
</dbReference>
<accession>A0A953NBF5</accession>
<dbReference type="Gene3D" id="3.40.190.150">
    <property type="entry name" value="Bordetella uptake gene, domain 1"/>
    <property type="match status" value="1"/>
</dbReference>
<dbReference type="PANTHER" id="PTHR42928">
    <property type="entry name" value="TRICARBOXYLATE-BINDING PROTEIN"/>
    <property type="match status" value="1"/>
</dbReference>